<organism evidence="3 4">
    <name type="scientific">Haloarcula salina</name>
    <dbReference type="NCBI Taxonomy" id="1429914"/>
    <lineage>
        <taxon>Archaea</taxon>
        <taxon>Methanobacteriati</taxon>
        <taxon>Methanobacteriota</taxon>
        <taxon>Stenosarchaea group</taxon>
        <taxon>Halobacteria</taxon>
        <taxon>Halobacteriales</taxon>
        <taxon>Haloarculaceae</taxon>
        <taxon>Haloarcula</taxon>
    </lineage>
</organism>
<evidence type="ECO:0000256" key="1">
    <source>
        <dbReference type="SAM" id="Phobius"/>
    </source>
</evidence>
<feature type="transmembrane region" description="Helical" evidence="1">
    <location>
        <begin position="158"/>
        <end position="177"/>
    </location>
</feature>
<accession>A0AA41G0J0</accession>
<dbReference type="EMBL" id="JAHQXE010000001">
    <property type="protein sequence ID" value="MBV0901231.1"/>
    <property type="molecule type" value="Genomic_DNA"/>
</dbReference>
<dbReference type="AlphaFoldDB" id="A0AA41G0J0"/>
<keyword evidence="3" id="KW-0482">Metalloprotease</keyword>
<keyword evidence="1" id="KW-0472">Membrane</keyword>
<dbReference type="GO" id="GO:0080120">
    <property type="term" value="P:CAAX-box protein maturation"/>
    <property type="evidence" value="ECO:0007669"/>
    <property type="project" value="UniProtKB-ARBA"/>
</dbReference>
<name>A0AA41G0J0_9EURY</name>
<dbReference type="GO" id="GO:0004175">
    <property type="term" value="F:endopeptidase activity"/>
    <property type="evidence" value="ECO:0007669"/>
    <property type="project" value="UniProtKB-ARBA"/>
</dbReference>
<keyword evidence="1" id="KW-1133">Transmembrane helix</keyword>
<feature type="domain" description="CAAX prenyl protease 2/Lysostaphin resistance protein A-like" evidence="2">
    <location>
        <begin position="158"/>
        <end position="254"/>
    </location>
</feature>
<dbReference type="InterPro" id="IPR003675">
    <property type="entry name" value="Rce1/LyrA-like_dom"/>
</dbReference>
<feature type="transmembrane region" description="Helical" evidence="1">
    <location>
        <begin position="189"/>
        <end position="210"/>
    </location>
</feature>
<evidence type="ECO:0000313" key="4">
    <source>
        <dbReference type="Proteomes" id="UP001166304"/>
    </source>
</evidence>
<feature type="transmembrane region" description="Helical" evidence="1">
    <location>
        <begin position="114"/>
        <end position="138"/>
    </location>
</feature>
<dbReference type="Proteomes" id="UP001166304">
    <property type="component" value="Unassembled WGS sequence"/>
</dbReference>
<dbReference type="PANTHER" id="PTHR36435">
    <property type="entry name" value="SLR1288 PROTEIN"/>
    <property type="match status" value="1"/>
</dbReference>
<feature type="transmembrane region" description="Helical" evidence="1">
    <location>
        <begin position="56"/>
        <end position="76"/>
    </location>
</feature>
<protein>
    <submittedName>
        <fullName evidence="3">CPBP family intramembrane metalloprotease</fullName>
    </submittedName>
</protein>
<feature type="transmembrane region" description="Helical" evidence="1">
    <location>
        <begin position="217"/>
        <end position="236"/>
    </location>
</feature>
<evidence type="ECO:0000259" key="2">
    <source>
        <dbReference type="Pfam" id="PF02517"/>
    </source>
</evidence>
<keyword evidence="3" id="KW-0645">Protease</keyword>
<proteinExistence type="predicted"/>
<dbReference type="GO" id="GO:0008237">
    <property type="term" value="F:metallopeptidase activity"/>
    <property type="evidence" value="ECO:0007669"/>
    <property type="project" value="UniProtKB-KW"/>
</dbReference>
<reference evidence="3" key="1">
    <citation type="submission" date="2021-06" db="EMBL/GenBank/DDBJ databases">
        <title>New haloarchaea isolates fom saline soil.</title>
        <authorList>
            <person name="Duran-Viseras A."/>
            <person name="Sanchez-Porro C.S."/>
            <person name="Ventosa A."/>
        </authorList>
    </citation>
    <scope>NUCLEOTIDE SEQUENCE</scope>
    <source>
        <strain evidence="3">JCM 18369</strain>
    </source>
</reference>
<dbReference type="InterPro" id="IPR052710">
    <property type="entry name" value="CAAX_protease"/>
</dbReference>
<keyword evidence="3" id="KW-0378">Hydrolase</keyword>
<feature type="transmembrane region" description="Helical" evidence="1">
    <location>
        <begin position="242"/>
        <end position="264"/>
    </location>
</feature>
<gene>
    <name evidence="3" type="ORF">KTS37_05465</name>
</gene>
<keyword evidence="4" id="KW-1185">Reference proteome</keyword>
<evidence type="ECO:0000313" key="3">
    <source>
        <dbReference type="EMBL" id="MBV0901231.1"/>
    </source>
</evidence>
<sequence length="284" mass="29287">MATASRERNVLQSGLALVSALLLGVGGLVFGVALTGLVGLLLVLGFDFSITPVRTLVLGLITVQGIAFPLIAFAYVKLRPTIGEFVHEKLSLPGRQQFSIGVDVPDLRDLGVVVLGYGTAIGGLIVASIVISIIVAALGVEPGRNQAAEIGMENPEVLLLLIPASFLLIGPGEELLFRGVVQGRIREVFGPVPSVVTASVFFAGIHYFALTGGSASGNLVALGGLLIPSLVLGAAYEYTDNIVVPSLIHGAYNATLFSLLYVVVKYSDQLEAAGAATLAPGVGV</sequence>
<feature type="transmembrane region" description="Helical" evidence="1">
    <location>
        <begin position="20"/>
        <end position="44"/>
    </location>
</feature>
<dbReference type="Pfam" id="PF02517">
    <property type="entry name" value="Rce1-like"/>
    <property type="match status" value="1"/>
</dbReference>
<dbReference type="PANTHER" id="PTHR36435:SF1">
    <property type="entry name" value="CAAX AMINO TERMINAL PROTEASE FAMILY PROTEIN"/>
    <property type="match status" value="1"/>
</dbReference>
<dbReference type="RefSeq" id="WP_162414854.1">
    <property type="nucleotide sequence ID" value="NZ_JAHQXE010000001.1"/>
</dbReference>
<keyword evidence="1" id="KW-0812">Transmembrane</keyword>
<comment type="caution">
    <text evidence="3">The sequence shown here is derived from an EMBL/GenBank/DDBJ whole genome shotgun (WGS) entry which is preliminary data.</text>
</comment>